<dbReference type="RefSeq" id="XP_002768238.1">
    <property type="nucleotide sequence ID" value="XM_002768192.1"/>
</dbReference>
<dbReference type="InParanoid" id="C5LR71"/>
<dbReference type="OrthoDB" id="10395339at2759"/>
<evidence type="ECO:0000313" key="2">
    <source>
        <dbReference type="Proteomes" id="UP000007800"/>
    </source>
</evidence>
<gene>
    <name evidence="1" type="ORF">Pmar_PMAR003027</name>
</gene>
<dbReference type="GeneID" id="9057280"/>
<organism evidence="2">
    <name type="scientific">Perkinsus marinus (strain ATCC 50983 / TXsc)</name>
    <dbReference type="NCBI Taxonomy" id="423536"/>
    <lineage>
        <taxon>Eukaryota</taxon>
        <taxon>Sar</taxon>
        <taxon>Alveolata</taxon>
        <taxon>Perkinsozoa</taxon>
        <taxon>Perkinsea</taxon>
        <taxon>Perkinsida</taxon>
        <taxon>Perkinsidae</taxon>
        <taxon>Perkinsus</taxon>
    </lineage>
</organism>
<accession>C5LR71</accession>
<protein>
    <submittedName>
        <fullName evidence="1">Uncharacterized protein</fullName>
    </submittedName>
</protein>
<dbReference type="AlphaFoldDB" id="C5LR71"/>
<name>C5LR71_PERM5</name>
<evidence type="ECO:0000313" key="1">
    <source>
        <dbReference type="EMBL" id="EER00956.1"/>
    </source>
</evidence>
<proteinExistence type="predicted"/>
<dbReference type="EMBL" id="GG684654">
    <property type="protein sequence ID" value="EER00956.1"/>
    <property type="molecule type" value="Genomic_DNA"/>
</dbReference>
<sequence length="321" mass="35367">MKLSLATGKDLVRLATAFADASISDVALFDRLGVHLSGVIHTLTVGVLVDALLAFARLRMRHDLLLLKASDVLASKIGQLDPEQLCHVAFVYGRFEQVHPSLHEALESRMGKIFVLTPQGGSGYPTHGPLPIPSLCDLTISVAILDLQWIGQRAYLEEMFSAVDWDEISLPGSISSRSVGFLRPWLGLGPILHYQPLEEHQGVPLRGTSVPRYAESYLLSRIAMKNCVEGSVLCDDLDKLPADLRDEDPYQLSIIKYICLSGHDFALDGDLSNYTKLRLHALIAKAGWPRVVPLSSKNWRTATDKLNYLHQATANGEGYTD</sequence>
<keyword evidence="2" id="KW-1185">Reference proteome</keyword>
<reference evidence="1 2" key="1">
    <citation type="submission" date="2008-07" db="EMBL/GenBank/DDBJ databases">
        <authorList>
            <person name="El-Sayed N."/>
            <person name="Caler E."/>
            <person name="Inman J."/>
            <person name="Amedeo P."/>
            <person name="Hass B."/>
            <person name="Wortman J."/>
        </authorList>
    </citation>
    <scope>NUCLEOTIDE SEQUENCE [LARGE SCALE GENOMIC DNA]</scope>
    <source>
        <strain evidence="2">ATCC 50983 / TXsc</strain>
    </source>
</reference>
<dbReference type="Proteomes" id="UP000007800">
    <property type="component" value="Unassembled WGS sequence"/>
</dbReference>